<name>Q47ZD7_COLP3</name>
<evidence type="ECO:0000313" key="1">
    <source>
        <dbReference type="EMBL" id="AAZ27786.1"/>
    </source>
</evidence>
<dbReference type="EMBL" id="CP000083">
    <property type="protein sequence ID" value="AAZ27786.1"/>
    <property type="molecule type" value="Genomic_DNA"/>
</dbReference>
<reference evidence="1" key="1">
    <citation type="journal article" date="2005" name="Proc. Natl. Acad. Sci. U.S.A.">
        <title>The psychrophilic lifestyle as revealed by the genome sequence of Colwellia psychrerythraea 34H through genomic and proteomic analyses.</title>
        <authorList>
            <person name="Methe B.A."/>
            <person name="Nelson K.E."/>
            <person name="Deming J.W."/>
            <person name="Momen B."/>
            <person name="Melamud E."/>
            <person name="Zhang X."/>
            <person name="Moult J."/>
            <person name="Madupu R."/>
            <person name="Nelson W.C."/>
            <person name="Dodson R.J."/>
            <person name="Brinkac L.M."/>
            <person name="Daugherty S.C."/>
            <person name="Durkin A.S."/>
            <person name="DeBoy R.T."/>
            <person name="Kolonay J.F."/>
            <person name="Sullivan S.A."/>
            <person name="Zhou L."/>
            <person name="Davidsen T.M."/>
            <person name="Wu M."/>
            <person name="Huston A.L."/>
            <person name="Lewis M."/>
            <person name="Weaver B."/>
            <person name="Weidman J.F."/>
            <person name="Khouri H."/>
            <person name="Utterback T.R."/>
            <person name="Feldblyum T.V."/>
            <person name="Fraser C.M."/>
        </authorList>
    </citation>
    <scope>NUCLEOTIDE SEQUENCE [LARGE SCALE GENOMIC DNA]</scope>
    <source>
        <strain evidence="1">34H</strain>
    </source>
</reference>
<accession>Q47ZD7</accession>
<dbReference type="Proteomes" id="UP000000547">
    <property type="component" value="Chromosome"/>
</dbReference>
<protein>
    <submittedName>
        <fullName evidence="1">Uncharacterized protein</fullName>
    </submittedName>
</protein>
<dbReference type="HOGENOM" id="CLU_3355561_0_0_6"/>
<gene>
    <name evidence="1" type="ordered locus">CPS_3136</name>
</gene>
<organism evidence="1 2">
    <name type="scientific">Colwellia psychrerythraea (strain 34H / ATCC BAA-681)</name>
    <name type="common">Vibrio psychroerythus</name>
    <dbReference type="NCBI Taxonomy" id="167879"/>
    <lineage>
        <taxon>Bacteria</taxon>
        <taxon>Pseudomonadati</taxon>
        <taxon>Pseudomonadota</taxon>
        <taxon>Gammaproteobacteria</taxon>
        <taxon>Alteromonadales</taxon>
        <taxon>Colwelliaceae</taxon>
        <taxon>Colwellia</taxon>
    </lineage>
</organism>
<dbReference type="KEGG" id="cps:CPS_3136"/>
<dbReference type="STRING" id="167879.CPS_3136"/>
<evidence type="ECO:0000313" key="2">
    <source>
        <dbReference type="Proteomes" id="UP000000547"/>
    </source>
</evidence>
<proteinExistence type="predicted"/>
<sequence length="36" mass="3891">MGTDGWVLLNHASDNVISLITELTPTLTTHLLAKSK</sequence>
<dbReference type="AlphaFoldDB" id="Q47ZD7"/>